<feature type="domain" description="Alanine racemase N-terminal" evidence="4">
    <location>
        <begin position="10"/>
        <end position="208"/>
    </location>
</feature>
<feature type="modified residue" description="N6-(pyridoxal phosphate)lysine" evidence="2">
    <location>
        <position position="18"/>
    </location>
</feature>
<evidence type="ECO:0000259" key="4">
    <source>
        <dbReference type="Pfam" id="PF01168"/>
    </source>
</evidence>
<comment type="similarity">
    <text evidence="3">Belongs to the pyridoxal phosphate-binding protein YggS/PROSC family.</text>
</comment>
<dbReference type="InterPro" id="IPR029066">
    <property type="entry name" value="PLP-binding_barrel"/>
</dbReference>
<comment type="cofactor">
    <cofactor evidence="2">
        <name>pyridoxal 5'-phosphate</name>
        <dbReference type="ChEBI" id="CHEBI:597326"/>
    </cofactor>
</comment>
<dbReference type="HAMAP" id="MF_02087">
    <property type="entry name" value="PLP_homeostasis"/>
    <property type="match status" value="1"/>
</dbReference>
<dbReference type="SUPFAM" id="SSF51419">
    <property type="entry name" value="PLP-binding barrel"/>
    <property type="match status" value="1"/>
</dbReference>
<dbReference type="PANTHER" id="PTHR10146">
    <property type="entry name" value="PROLINE SYNTHETASE CO-TRANSCRIBED BACTERIAL HOMOLOG PROTEIN"/>
    <property type="match status" value="1"/>
</dbReference>
<protein>
    <recommendedName>
        <fullName evidence="4">Alanine racemase N-terminal domain-containing protein</fullName>
    </recommendedName>
</protein>
<accession>A0A7R8WZ22</accession>
<dbReference type="AlphaFoldDB" id="A0A7R8WZ22"/>
<evidence type="ECO:0000256" key="1">
    <source>
        <dbReference type="ARBA" id="ARBA00022898"/>
    </source>
</evidence>
<organism evidence="5">
    <name type="scientific">Cyprideis torosa</name>
    <dbReference type="NCBI Taxonomy" id="163714"/>
    <lineage>
        <taxon>Eukaryota</taxon>
        <taxon>Metazoa</taxon>
        <taxon>Ecdysozoa</taxon>
        <taxon>Arthropoda</taxon>
        <taxon>Crustacea</taxon>
        <taxon>Oligostraca</taxon>
        <taxon>Ostracoda</taxon>
        <taxon>Podocopa</taxon>
        <taxon>Podocopida</taxon>
        <taxon>Cytherocopina</taxon>
        <taxon>Cytheroidea</taxon>
        <taxon>Cytherideidae</taxon>
        <taxon>Cyprideis</taxon>
    </lineage>
</organism>
<evidence type="ECO:0000256" key="2">
    <source>
        <dbReference type="PIRSR" id="PIRSR004848-1"/>
    </source>
</evidence>
<keyword evidence="1 2" id="KW-0663">Pyridoxal phosphate</keyword>
<feature type="non-terminal residue" evidence="5">
    <location>
        <position position="1"/>
    </location>
</feature>
<dbReference type="CDD" id="cd06824">
    <property type="entry name" value="PLPDE_III_Yggs_like"/>
    <property type="match status" value="1"/>
</dbReference>
<dbReference type="PROSITE" id="PS01211">
    <property type="entry name" value="UPF0001"/>
    <property type="match status" value="1"/>
</dbReference>
<reference evidence="5" key="1">
    <citation type="submission" date="2020-11" db="EMBL/GenBank/DDBJ databases">
        <authorList>
            <person name="Tran Van P."/>
        </authorList>
    </citation>
    <scope>NUCLEOTIDE SEQUENCE</scope>
</reference>
<dbReference type="InterPro" id="IPR011078">
    <property type="entry name" value="PyrdxlP_homeostasis"/>
</dbReference>
<dbReference type="PANTHER" id="PTHR10146:SF14">
    <property type="entry name" value="PYRIDOXAL PHOSPHATE HOMEOSTASIS PROTEIN"/>
    <property type="match status" value="1"/>
</dbReference>
<dbReference type="Pfam" id="PF01168">
    <property type="entry name" value="Ala_racemase_N"/>
    <property type="match status" value="1"/>
</dbReference>
<dbReference type="GO" id="GO:0030170">
    <property type="term" value="F:pyridoxal phosphate binding"/>
    <property type="evidence" value="ECO:0007669"/>
    <property type="project" value="InterPro"/>
</dbReference>
<dbReference type="EMBL" id="OB694273">
    <property type="protein sequence ID" value="CAD7237970.1"/>
    <property type="molecule type" value="Genomic_DNA"/>
</dbReference>
<dbReference type="FunFam" id="3.20.20.10:FF:000018">
    <property type="entry name" value="Pyridoxal phosphate homeostasis protein"/>
    <property type="match status" value="1"/>
</dbReference>
<dbReference type="OrthoDB" id="10264196at2759"/>
<evidence type="ECO:0000313" key="5">
    <source>
        <dbReference type="EMBL" id="CAD7237970.1"/>
    </source>
</evidence>
<proteinExistence type="inferred from homology"/>
<name>A0A7R8WZ22_9CRUS</name>
<dbReference type="InterPro" id="IPR001608">
    <property type="entry name" value="Ala_racemase_N"/>
</dbReference>
<dbReference type="Gene3D" id="3.20.20.10">
    <property type="entry name" value="Alanine racemase"/>
    <property type="match status" value="1"/>
</dbReference>
<dbReference type="NCBIfam" id="TIGR00044">
    <property type="entry name" value="YggS family pyridoxal phosphate-dependent enzyme"/>
    <property type="match status" value="1"/>
</dbReference>
<gene>
    <name evidence="5" type="ORF">CTOB1V02_LOCUS15785</name>
</gene>
<dbReference type="PIRSF" id="PIRSF004848">
    <property type="entry name" value="YBL036c_PLPDEIII"/>
    <property type="match status" value="1"/>
</dbReference>
<sequence length="209" mass="23102">ERATKRSEDSVLLLAVSKKHPADAIREAIACGQRDFGENYAQELAQKCEDIGQDAAIWHFIGPLQSNKTAIVAKHAHWCHSVDRLKIAKRLSEQRPDGMPDLQVCIEVNIDEEESKSGVMPAEVEALAKEISKLPHLTLRGLMCIPLASADPTRQRASFAHLQQLQHDLIRKGFELDTLSMGMSADYHEAISQGSTIVRIGTAIFGARQ</sequence>
<evidence type="ECO:0000256" key="3">
    <source>
        <dbReference type="RuleBase" id="RU004514"/>
    </source>
</evidence>